<feature type="compositionally biased region" description="Polar residues" evidence="1">
    <location>
        <begin position="187"/>
        <end position="207"/>
    </location>
</feature>
<keyword evidence="4" id="KW-1185">Reference proteome</keyword>
<evidence type="ECO:0000313" key="4">
    <source>
        <dbReference type="Proteomes" id="UP001331761"/>
    </source>
</evidence>
<name>A0AAN8FL51_TRICO</name>
<feature type="compositionally biased region" description="Polar residues" evidence="1">
    <location>
        <begin position="408"/>
        <end position="429"/>
    </location>
</feature>
<protein>
    <submittedName>
        <fullName evidence="3">Uncharacterized protein</fullName>
    </submittedName>
</protein>
<feature type="region of interest" description="Disordered" evidence="1">
    <location>
        <begin position="375"/>
        <end position="429"/>
    </location>
</feature>
<feature type="region of interest" description="Disordered" evidence="1">
    <location>
        <begin position="540"/>
        <end position="572"/>
    </location>
</feature>
<feature type="compositionally biased region" description="Acidic residues" evidence="1">
    <location>
        <begin position="236"/>
        <end position="251"/>
    </location>
</feature>
<proteinExistence type="predicted"/>
<organism evidence="3 4">
    <name type="scientific">Trichostrongylus colubriformis</name>
    <name type="common">Black scour worm</name>
    <dbReference type="NCBI Taxonomy" id="6319"/>
    <lineage>
        <taxon>Eukaryota</taxon>
        <taxon>Metazoa</taxon>
        <taxon>Ecdysozoa</taxon>
        <taxon>Nematoda</taxon>
        <taxon>Chromadorea</taxon>
        <taxon>Rhabditida</taxon>
        <taxon>Rhabditina</taxon>
        <taxon>Rhabditomorpha</taxon>
        <taxon>Strongyloidea</taxon>
        <taxon>Trichostrongylidae</taxon>
        <taxon>Trichostrongylus</taxon>
    </lineage>
</organism>
<gene>
    <name evidence="3" type="ORF">GCK32_006372</name>
    <name evidence="2" type="ORF">GCK32_006505</name>
</gene>
<comment type="caution">
    <text evidence="3">The sequence shown here is derived from an EMBL/GenBank/DDBJ whole genome shotgun (WGS) entry which is preliminary data.</text>
</comment>
<feature type="region of interest" description="Disordered" evidence="1">
    <location>
        <begin position="183"/>
        <end position="208"/>
    </location>
</feature>
<dbReference type="EMBL" id="WIXE01024409">
    <property type="protein sequence ID" value="KAK5965637.1"/>
    <property type="molecule type" value="Genomic_DNA"/>
</dbReference>
<sequence length="572" mass="62558">MRKRKEMDEECKRLASQVEQNNAIWASGLQKARDQQTRLQEIVSRSPRIAKQNNEKNAVKSLTKTLEELKVNCSQYGVEESKLKKELESQTATPLRVFMVNFAKIALRTYEMQGKLSEARKTYRQLQTEETERRAKVGASEYDVFDVTFASQELLALNKASEHTVATEPPEASLHVIPEAAEEETVSGGTCESLHSTPPSQPPQASEQDVILARTNAVENYVTQQSEAVARKSVESDDNDSGEMTRDEDERESICAREPKQSLGIDIEVASVADEEYVPTADDNDMNGTVEEHDVSMQDQDVEPGDFSDDDSAINTGVDNAEENVTMEENDVEAREQTEANQATSSPVNSVLITSFENFGTPRTPTVKIPSQREELCGGQRSMCSSQQSQRDPIGNLGETPNRKGASSVVSSDTPNINNPSSSADPSQEANAFLSTILNAPPSPIQEGLPFNFDCHTDNDDFDPTAALNISATSNDPGADFLYLMESTNEKREKQRKSSEAPNGDFSFSVFGLGMDAAADAGCGGDFAFDFGSGSNGHEEGGDGEFHFSFGQNSDNNGSDDKTDKGFNLFNF</sequence>
<feature type="region of interest" description="Disordered" evidence="1">
    <location>
        <begin position="223"/>
        <end position="262"/>
    </location>
</feature>
<evidence type="ECO:0000313" key="3">
    <source>
        <dbReference type="EMBL" id="KAK5980767.1"/>
    </source>
</evidence>
<dbReference type="AlphaFoldDB" id="A0AAN8FL51"/>
<evidence type="ECO:0000313" key="2">
    <source>
        <dbReference type="EMBL" id="KAK5965637.1"/>
    </source>
</evidence>
<dbReference type="EMBL" id="WIXE01007015">
    <property type="protein sequence ID" value="KAK5980767.1"/>
    <property type="molecule type" value="Genomic_DNA"/>
</dbReference>
<reference evidence="3 4" key="1">
    <citation type="submission" date="2019-10" db="EMBL/GenBank/DDBJ databases">
        <title>Assembly and Annotation for the nematode Trichostrongylus colubriformis.</title>
        <authorList>
            <person name="Martin J."/>
        </authorList>
    </citation>
    <scope>NUCLEOTIDE SEQUENCE [LARGE SCALE GENOMIC DNA]</scope>
    <source>
        <strain evidence="3">G859</strain>
        <tissue evidence="3">Whole worm</tissue>
    </source>
</reference>
<evidence type="ECO:0000256" key="1">
    <source>
        <dbReference type="SAM" id="MobiDB-lite"/>
    </source>
</evidence>
<feature type="compositionally biased region" description="Low complexity" evidence="1">
    <location>
        <begin position="377"/>
        <end position="391"/>
    </location>
</feature>
<accession>A0AAN8FL51</accession>
<dbReference type="Proteomes" id="UP001331761">
    <property type="component" value="Unassembled WGS sequence"/>
</dbReference>